<name>A0ABV8CJK4_9GAMM</name>
<dbReference type="PROSITE" id="PS50885">
    <property type="entry name" value="HAMP"/>
    <property type="match status" value="2"/>
</dbReference>
<keyword evidence="5" id="KW-0472">Membrane</keyword>
<evidence type="ECO:0000256" key="3">
    <source>
        <dbReference type="ARBA" id="ARBA00029447"/>
    </source>
</evidence>
<comment type="similarity">
    <text evidence="3">Belongs to the methyl-accepting chemotaxis (MCP) protein family.</text>
</comment>
<accession>A0ABV8CJK4</accession>
<proteinExistence type="inferred from homology"/>
<dbReference type="InterPro" id="IPR004089">
    <property type="entry name" value="MCPsignal_dom"/>
</dbReference>
<keyword evidence="9" id="KW-1185">Reference proteome</keyword>
<dbReference type="Gene3D" id="1.10.287.950">
    <property type="entry name" value="Methyl-accepting chemotaxis protein"/>
    <property type="match status" value="1"/>
</dbReference>
<dbReference type="SUPFAM" id="SSF58104">
    <property type="entry name" value="Methyl-accepting chemotaxis protein (MCP) signaling domain"/>
    <property type="match status" value="1"/>
</dbReference>
<dbReference type="InterPro" id="IPR024478">
    <property type="entry name" value="HlyB_4HB_MCP"/>
</dbReference>
<feature type="domain" description="HAMP" evidence="7">
    <location>
        <begin position="274"/>
        <end position="321"/>
    </location>
</feature>
<feature type="transmembrane region" description="Helical" evidence="5">
    <location>
        <begin position="12"/>
        <end position="30"/>
    </location>
</feature>
<dbReference type="EMBL" id="JBHSAF010000001">
    <property type="protein sequence ID" value="MFC3912370.1"/>
    <property type="molecule type" value="Genomic_DNA"/>
</dbReference>
<dbReference type="PROSITE" id="PS50111">
    <property type="entry name" value="CHEMOTAXIS_TRANSDUC_2"/>
    <property type="match status" value="1"/>
</dbReference>
<keyword evidence="2 4" id="KW-0807">Transducer</keyword>
<comment type="subcellular location">
    <subcellularLocation>
        <location evidence="1">Membrane</location>
    </subcellularLocation>
</comment>
<dbReference type="Pfam" id="PF00672">
    <property type="entry name" value="HAMP"/>
    <property type="match status" value="2"/>
</dbReference>
<evidence type="ECO:0000313" key="9">
    <source>
        <dbReference type="Proteomes" id="UP001595692"/>
    </source>
</evidence>
<dbReference type="PANTHER" id="PTHR32089">
    <property type="entry name" value="METHYL-ACCEPTING CHEMOTAXIS PROTEIN MCPB"/>
    <property type="match status" value="1"/>
</dbReference>
<dbReference type="InterPro" id="IPR003660">
    <property type="entry name" value="HAMP_dom"/>
</dbReference>
<evidence type="ECO:0000256" key="5">
    <source>
        <dbReference type="SAM" id="Phobius"/>
    </source>
</evidence>
<feature type="transmembrane region" description="Helical" evidence="5">
    <location>
        <begin position="193"/>
        <end position="213"/>
    </location>
</feature>
<evidence type="ECO:0000259" key="6">
    <source>
        <dbReference type="PROSITE" id="PS50111"/>
    </source>
</evidence>
<evidence type="ECO:0000256" key="1">
    <source>
        <dbReference type="ARBA" id="ARBA00004370"/>
    </source>
</evidence>
<dbReference type="CDD" id="cd06225">
    <property type="entry name" value="HAMP"/>
    <property type="match status" value="1"/>
</dbReference>
<dbReference type="PANTHER" id="PTHR32089:SF120">
    <property type="entry name" value="METHYL-ACCEPTING CHEMOTAXIS PROTEIN TLPQ"/>
    <property type="match status" value="1"/>
</dbReference>
<feature type="domain" description="HAMP" evidence="7">
    <location>
        <begin position="214"/>
        <end position="268"/>
    </location>
</feature>
<sequence>MLNNQSIGRKLVMGFSGCVLIIAGLAWFASSQMGRIYDVSESITNDLLPSMQYAGLIEESLLNARRAEMGAIIGFLDNDAAEVQKQLDRFTGSKTTLNKAFDDYQNTAQMDSEEQQRYQQAKTLTESYLRAHENLSQALLNRNVEQIKQQRILTRDAVNAASTEVAKLIQLNAEGARILTRQADDVFNQASRISVVISLVATLLVIAGAWLLIRQIRQPLQRLLNDIHRVANGDLSQQIDLTHFQRDEIGELAAGFDKMCVNLRMLVTDVHHCVDQLSSATNEISALATQSAGNMHSQKDELNMLATAMNEMQATVQEIARNTNDTAKASEDASTRADHGASMVNNTINSVDKVASELEQTANVVHKLDADSRNISVVLEVIRGIADQTNLLALNAAIEAARAGEQGRGFAVVADEVRTLAKRTQDSTAEINRIISELQLRSTQAGESMQKSQQMMNSTIDIARQAGASISEISGSASSISHMMTQVATATEQQGSVSDELNSNIVRISQASDEVAAGSKEMAHACEELNQLASHLSGMVTRFRI</sequence>
<evidence type="ECO:0000256" key="2">
    <source>
        <dbReference type="ARBA" id="ARBA00023224"/>
    </source>
</evidence>
<protein>
    <submittedName>
        <fullName evidence="8">Methyl-accepting chemotaxis protein</fullName>
    </submittedName>
</protein>
<feature type="domain" description="Methyl-accepting transducer" evidence="6">
    <location>
        <begin position="273"/>
        <end position="509"/>
    </location>
</feature>
<dbReference type="RefSeq" id="WP_377150478.1">
    <property type="nucleotide sequence ID" value="NZ_JBHSAF010000001.1"/>
</dbReference>
<keyword evidence="5" id="KW-0812">Transmembrane</keyword>
<keyword evidence="5" id="KW-1133">Transmembrane helix</keyword>
<organism evidence="8 9">
    <name type="scientific">Pseudaeromonas sharmana</name>
    <dbReference type="NCBI Taxonomy" id="328412"/>
    <lineage>
        <taxon>Bacteria</taxon>
        <taxon>Pseudomonadati</taxon>
        <taxon>Pseudomonadota</taxon>
        <taxon>Gammaproteobacteria</taxon>
        <taxon>Aeromonadales</taxon>
        <taxon>Aeromonadaceae</taxon>
        <taxon>Pseudaeromonas</taxon>
    </lineage>
</organism>
<dbReference type="Pfam" id="PF00015">
    <property type="entry name" value="MCPsignal"/>
    <property type="match status" value="1"/>
</dbReference>
<evidence type="ECO:0000313" key="8">
    <source>
        <dbReference type="EMBL" id="MFC3912370.1"/>
    </source>
</evidence>
<dbReference type="SMART" id="SM00283">
    <property type="entry name" value="MA"/>
    <property type="match status" value="1"/>
</dbReference>
<reference evidence="9" key="1">
    <citation type="journal article" date="2019" name="Int. J. Syst. Evol. Microbiol.">
        <title>The Global Catalogue of Microorganisms (GCM) 10K type strain sequencing project: providing services to taxonomists for standard genome sequencing and annotation.</title>
        <authorList>
            <consortium name="The Broad Institute Genomics Platform"/>
            <consortium name="The Broad Institute Genome Sequencing Center for Infectious Disease"/>
            <person name="Wu L."/>
            <person name="Ma J."/>
        </authorList>
    </citation>
    <scope>NUCLEOTIDE SEQUENCE [LARGE SCALE GENOMIC DNA]</scope>
    <source>
        <strain evidence="9">CCUG 54939</strain>
    </source>
</reference>
<dbReference type="CDD" id="cd11386">
    <property type="entry name" value="MCP_signal"/>
    <property type="match status" value="1"/>
</dbReference>
<evidence type="ECO:0000256" key="4">
    <source>
        <dbReference type="PROSITE-ProRule" id="PRU00284"/>
    </source>
</evidence>
<dbReference type="Proteomes" id="UP001595692">
    <property type="component" value="Unassembled WGS sequence"/>
</dbReference>
<comment type="caution">
    <text evidence="8">The sequence shown here is derived from an EMBL/GenBank/DDBJ whole genome shotgun (WGS) entry which is preliminary data.</text>
</comment>
<gene>
    <name evidence="8" type="ORF">ACFOSS_02680</name>
</gene>
<evidence type="ECO:0000259" key="7">
    <source>
        <dbReference type="PROSITE" id="PS50885"/>
    </source>
</evidence>
<dbReference type="SMART" id="SM00304">
    <property type="entry name" value="HAMP"/>
    <property type="match status" value="2"/>
</dbReference>
<dbReference type="Pfam" id="PF12729">
    <property type="entry name" value="4HB_MCP_1"/>
    <property type="match status" value="1"/>
</dbReference>